<dbReference type="Pfam" id="PF13439">
    <property type="entry name" value="Glyco_transf_4"/>
    <property type="match status" value="1"/>
</dbReference>
<feature type="domain" description="Glycosyltransferase subfamily 4-like N-terminal" evidence="2">
    <location>
        <begin position="18"/>
        <end position="195"/>
    </location>
</feature>
<comment type="caution">
    <text evidence="3">The sequence shown here is derived from an EMBL/GenBank/DDBJ whole genome shotgun (WGS) entry which is preliminary data.</text>
</comment>
<dbReference type="CDD" id="cd03801">
    <property type="entry name" value="GT4_PimA-like"/>
    <property type="match status" value="1"/>
</dbReference>
<dbReference type="Proteomes" id="UP000230495">
    <property type="component" value="Unassembled WGS sequence"/>
</dbReference>
<name>A0A2J0PQG8_9ENTR</name>
<dbReference type="PANTHER" id="PTHR45947:SF3">
    <property type="entry name" value="SULFOQUINOVOSYL TRANSFERASE SQD2"/>
    <property type="match status" value="1"/>
</dbReference>
<dbReference type="EMBL" id="NEEU01000001">
    <property type="protein sequence ID" value="PJD77189.1"/>
    <property type="molecule type" value="Genomic_DNA"/>
</dbReference>
<dbReference type="InterPro" id="IPR028098">
    <property type="entry name" value="Glyco_trans_4-like_N"/>
</dbReference>
<organism evidence="3">
    <name type="scientific">Enterobacter kobei</name>
    <dbReference type="NCBI Taxonomy" id="208224"/>
    <lineage>
        <taxon>Bacteria</taxon>
        <taxon>Pseudomonadati</taxon>
        <taxon>Pseudomonadota</taxon>
        <taxon>Gammaproteobacteria</taxon>
        <taxon>Enterobacterales</taxon>
        <taxon>Enterobacteriaceae</taxon>
        <taxon>Enterobacter</taxon>
        <taxon>Enterobacter cloacae complex</taxon>
    </lineage>
</organism>
<dbReference type="Gene3D" id="3.40.50.2000">
    <property type="entry name" value="Glycogen Phosphorylase B"/>
    <property type="match status" value="2"/>
</dbReference>
<accession>A0A2J0PQG8</accession>
<evidence type="ECO:0000313" key="4">
    <source>
        <dbReference type="Proteomes" id="UP000230495"/>
    </source>
</evidence>
<dbReference type="Pfam" id="PF00534">
    <property type="entry name" value="Glycos_transf_1"/>
    <property type="match status" value="1"/>
</dbReference>
<dbReference type="InterPro" id="IPR050194">
    <property type="entry name" value="Glycosyltransferase_grp1"/>
</dbReference>
<dbReference type="RefSeq" id="WP_014884486.1">
    <property type="nucleotide sequence ID" value="NC_018405.1"/>
</dbReference>
<keyword evidence="3" id="KW-0808">Transferase</keyword>
<evidence type="ECO:0000259" key="1">
    <source>
        <dbReference type="Pfam" id="PF00534"/>
    </source>
</evidence>
<evidence type="ECO:0000313" key="3">
    <source>
        <dbReference type="EMBL" id="PJD77189.1"/>
    </source>
</evidence>
<dbReference type="SUPFAM" id="SSF53756">
    <property type="entry name" value="UDP-Glycosyltransferase/glycogen phosphorylase"/>
    <property type="match status" value="1"/>
</dbReference>
<sequence>MAKEVIIFSRSLPFHHLGGMEVVAWDLAVELQAKGFDVKVVTTNFDAETILPVNSPEIIKIKNIPQAVYSKEWWSETEKLANSWRNKDNVVAVISISAGAFSVLQHKKCFQNAKFIMQAHGTSVGEMISKLKTRQLKKILSSVKNILGFYADAKHYSQFDWIVAVGEAVKTDLTHFPTTLICQKEKVVKIENGIDEILFSDETSNRAALRAELKIDSDALVFLSASRLHEQKGIDNNIDVFAKIKKSKPNAKLLICGNGPYEPQLRKRVDDLSLNNDVLFLGAKSRYDLAKLMQCADIFLFLTKRVEGLPLNVLEAMSAGVPIVISEHLTFTAGEKVFKCNPSEISINDLLGYIDMISCKERKSYISKQNTLSHAVNEYISLFLRASK</sequence>
<proteinExistence type="predicted"/>
<protein>
    <submittedName>
        <fullName evidence="3">Glycosyl transferase family 1</fullName>
    </submittedName>
</protein>
<feature type="domain" description="Glycosyl transferase family 1" evidence="1">
    <location>
        <begin position="206"/>
        <end position="328"/>
    </location>
</feature>
<dbReference type="GO" id="GO:0016757">
    <property type="term" value="F:glycosyltransferase activity"/>
    <property type="evidence" value="ECO:0007669"/>
    <property type="project" value="InterPro"/>
</dbReference>
<dbReference type="InterPro" id="IPR001296">
    <property type="entry name" value="Glyco_trans_1"/>
</dbReference>
<dbReference type="PANTHER" id="PTHR45947">
    <property type="entry name" value="SULFOQUINOVOSYL TRANSFERASE SQD2"/>
    <property type="match status" value="1"/>
</dbReference>
<gene>
    <name evidence="3" type="ORF">B9Q37_00585</name>
</gene>
<evidence type="ECO:0000259" key="2">
    <source>
        <dbReference type="Pfam" id="PF13439"/>
    </source>
</evidence>
<dbReference type="KEGG" id="eno:ECENHK_14605"/>
<reference evidence="3 4" key="1">
    <citation type="journal article" date="2017" name="J. Antimicrob. Chemother.">
        <title>Characterization of the population structure, drug resistance mechanisms and plasmids of the community-associated Enterobacter cloacae complex in China.</title>
        <authorList>
            <person name="Zhou K."/>
            <person name="Yu W."/>
            <person name="Cao X."/>
            <person name="Shen P."/>
            <person name="Lu H."/>
            <person name="Luo Q."/>
            <person name="Rossen J.W.A."/>
            <person name="Xiao Y."/>
        </authorList>
    </citation>
    <scope>NUCLEOTIDE SEQUENCE [LARGE SCALE GENOMIC DNA]</scope>
    <source>
        <strain evidence="3">ECC1097</strain>
    </source>
</reference>
<dbReference type="AlphaFoldDB" id="A0A2J0PQG8"/>
<dbReference type="OrthoDB" id="9777346at2"/>